<evidence type="ECO:0000313" key="1">
    <source>
        <dbReference type="EMBL" id="CAD8111308.1"/>
    </source>
</evidence>
<reference evidence="1" key="1">
    <citation type="submission" date="2021-01" db="EMBL/GenBank/DDBJ databases">
        <authorList>
            <consortium name="Genoscope - CEA"/>
            <person name="William W."/>
        </authorList>
    </citation>
    <scope>NUCLEOTIDE SEQUENCE</scope>
</reference>
<keyword evidence="2" id="KW-1185">Reference proteome</keyword>
<name>A0A8S1Q724_PARPR</name>
<gene>
    <name evidence="1" type="ORF">PPRIM_AZ9-3.1.T1470047</name>
</gene>
<evidence type="ECO:0000313" key="2">
    <source>
        <dbReference type="Proteomes" id="UP000688137"/>
    </source>
</evidence>
<protein>
    <submittedName>
        <fullName evidence="1">Uncharacterized protein</fullName>
    </submittedName>
</protein>
<dbReference type="AlphaFoldDB" id="A0A8S1Q724"/>
<sequence>MMHIFTGDIQKSIIDLCQAFENKSYQSYKSDIHYNFVIQFVNLDVFDKAIQLLTSAIELQNMNLLIQMKEQSIIGQQIL</sequence>
<proteinExistence type="predicted"/>
<dbReference type="EMBL" id="CAJJDM010000151">
    <property type="protein sequence ID" value="CAD8111308.1"/>
    <property type="molecule type" value="Genomic_DNA"/>
</dbReference>
<organism evidence="1 2">
    <name type="scientific">Paramecium primaurelia</name>
    <dbReference type="NCBI Taxonomy" id="5886"/>
    <lineage>
        <taxon>Eukaryota</taxon>
        <taxon>Sar</taxon>
        <taxon>Alveolata</taxon>
        <taxon>Ciliophora</taxon>
        <taxon>Intramacronucleata</taxon>
        <taxon>Oligohymenophorea</taxon>
        <taxon>Peniculida</taxon>
        <taxon>Parameciidae</taxon>
        <taxon>Paramecium</taxon>
    </lineage>
</organism>
<accession>A0A8S1Q724</accession>
<dbReference type="Proteomes" id="UP000688137">
    <property type="component" value="Unassembled WGS sequence"/>
</dbReference>
<comment type="caution">
    <text evidence="1">The sequence shown here is derived from an EMBL/GenBank/DDBJ whole genome shotgun (WGS) entry which is preliminary data.</text>
</comment>